<dbReference type="PANTHER" id="PTHR30055:SF238">
    <property type="entry name" value="MYCOFACTOCIN BIOSYNTHESIS TRANSCRIPTIONAL REGULATOR MFTR-RELATED"/>
    <property type="match status" value="1"/>
</dbReference>
<keyword evidence="3" id="KW-0804">Transcription</keyword>
<dbReference type="OrthoDB" id="4746440at2"/>
<dbReference type="PRINTS" id="PR00455">
    <property type="entry name" value="HTHTETR"/>
</dbReference>
<dbReference type="PANTHER" id="PTHR30055">
    <property type="entry name" value="HTH-TYPE TRANSCRIPTIONAL REGULATOR RUTR"/>
    <property type="match status" value="1"/>
</dbReference>
<evidence type="ECO:0000313" key="7">
    <source>
        <dbReference type="Proteomes" id="UP000295124"/>
    </source>
</evidence>
<accession>A0A4R4ZW71</accession>
<comment type="caution">
    <text evidence="6">The sequence shown here is derived from an EMBL/GenBank/DDBJ whole genome shotgun (WGS) entry which is preliminary data.</text>
</comment>
<reference evidence="6 7" key="1">
    <citation type="submission" date="2019-03" db="EMBL/GenBank/DDBJ databases">
        <title>Draft genome sequences of novel Actinobacteria.</title>
        <authorList>
            <person name="Sahin N."/>
            <person name="Ay H."/>
            <person name="Saygin H."/>
        </authorList>
    </citation>
    <scope>NUCLEOTIDE SEQUENCE [LARGE SCALE GENOMIC DNA]</scope>
    <source>
        <strain evidence="6 7">JCM 13523</strain>
    </source>
</reference>
<dbReference type="PROSITE" id="PS50977">
    <property type="entry name" value="HTH_TETR_2"/>
    <property type="match status" value="1"/>
</dbReference>
<name>A0A4R4ZW71_9ACTN</name>
<protein>
    <submittedName>
        <fullName evidence="6">TetR family transcriptional regulator</fullName>
    </submittedName>
</protein>
<keyword evidence="2 4" id="KW-0238">DNA-binding</keyword>
<evidence type="ECO:0000256" key="2">
    <source>
        <dbReference type="ARBA" id="ARBA00023125"/>
    </source>
</evidence>
<dbReference type="RefSeq" id="WP_132164047.1">
    <property type="nucleotide sequence ID" value="NZ_SMKX01000001.1"/>
</dbReference>
<dbReference type="Proteomes" id="UP000295124">
    <property type="component" value="Unassembled WGS sequence"/>
</dbReference>
<dbReference type="EMBL" id="SMKX01000001">
    <property type="protein sequence ID" value="TDD63441.1"/>
    <property type="molecule type" value="Genomic_DNA"/>
</dbReference>
<proteinExistence type="predicted"/>
<evidence type="ECO:0000259" key="5">
    <source>
        <dbReference type="PROSITE" id="PS50977"/>
    </source>
</evidence>
<evidence type="ECO:0000313" key="6">
    <source>
        <dbReference type="EMBL" id="TDD63441.1"/>
    </source>
</evidence>
<dbReference type="AlphaFoldDB" id="A0A4R4ZW71"/>
<dbReference type="GO" id="GO:0000976">
    <property type="term" value="F:transcription cis-regulatory region binding"/>
    <property type="evidence" value="ECO:0007669"/>
    <property type="project" value="TreeGrafter"/>
</dbReference>
<dbReference type="InterPro" id="IPR001647">
    <property type="entry name" value="HTH_TetR"/>
</dbReference>
<dbReference type="Pfam" id="PF00440">
    <property type="entry name" value="TetR_N"/>
    <property type="match status" value="1"/>
</dbReference>
<evidence type="ECO:0000256" key="1">
    <source>
        <dbReference type="ARBA" id="ARBA00023015"/>
    </source>
</evidence>
<keyword evidence="7" id="KW-1185">Reference proteome</keyword>
<evidence type="ECO:0000256" key="3">
    <source>
        <dbReference type="ARBA" id="ARBA00023163"/>
    </source>
</evidence>
<dbReference type="InterPro" id="IPR023772">
    <property type="entry name" value="DNA-bd_HTH_TetR-type_CS"/>
</dbReference>
<organism evidence="6 7">
    <name type="scientific">Kribbella antibiotica</name>
    <dbReference type="NCBI Taxonomy" id="190195"/>
    <lineage>
        <taxon>Bacteria</taxon>
        <taxon>Bacillati</taxon>
        <taxon>Actinomycetota</taxon>
        <taxon>Actinomycetes</taxon>
        <taxon>Propionibacteriales</taxon>
        <taxon>Kribbellaceae</taxon>
        <taxon>Kribbella</taxon>
    </lineage>
</organism>
<evidence type="ECO:0000256" key="4">
    <source>
        <dbReference type="PROSITE-ProRule" id="PRU00335"/>
    </source>
</evidence>
<dbReference type="PROSITE" id="PS01081">
    <property type="entry name" value="HTH_TETR_1"/>
    <property type="match status" value="1"/>
</dbReference>
<sequence>MARWDPDAEGRLRAAALELFQEHGFENVTAAQIAERAGLARRSFFRYFPDKREVLFAGSEQLPAAVGQAFAAVSPDVAPWPTVLAALDSVGALLVEHATDAVRRREVIQASPELRERERTKSAAIALAIQTALEQRAVPSADATLLAHAGTAVFQQAFTQWVDEAGRQPIETCLAAAAERLERLIGI</sequence>
<dbReference type="InterPro" id="IPR009057">
    <property type="entry name" value="Homeodomain-like_sf"/>
</dbReference>
<dbReference type="GO" id="GO:0003700">
    <property type="term" value="F:DNA-binding transcription factor activity"/>
    <property type="evidence" value="ECO:0007669"/>
    <property type="project" value="TreeGrafter"/>
</dbReference>
<keyword evidence="1" id="KW-0805">Transcription regulation</keyword>
<dbReference type="Gene3D" id="1.10.357.10">
    <property type="entry name" value="Tetracycline Repressor, domain 2"/>
    <property type="match status" value="1"/>
</dbReference>
<gene>
    <name evidence="6" type="ORF">E1263_00370</name>
</gene>
<feature type="domain" description="HTH tetR-type" evidence="5">
    <location>
        <begin position="6"/>
        <end position="66"/>
    </location>
</feature>
<feature type="DNA-binding region" description="H-T-H motif" evidence="4">
    <location>
        <begin position="29"/>
        <end position="48"/>
    </location>
</feature>
<dbReference type="SUPFAM" id="SSF46689">
    <property type="entry name" value="Homeodomain-like"/>
    <property type="match status" value="1"/>
</dbReference>
<dbReference type="InterPro" id="IPR050109">
    <property type="entry name" value="HTH-type_TetR-like_transc_reg"/>
</dbReference>